<dbReference type="PANTHER" id="PTHR14136:SF17">
    <property type="entry name" value="BTB_POZ DOMAIN-CONTAINING PROTEIN KCTD9"/>
    <property type="match status" value="1"/>
</dbReference>
<proteinExistence type="predicted"/>
<evidence type="ECO:0008006" key="3">
    <source>
        <dbReference type="Google" id="ProtNLM"/>
    </source>
</evidence>
<protein>
    <recommendedName>
        <fullName evidence="3">Pentapeptide repeat-containing protein</fullName>
    </recommendedName>
</protein>
<comment type="caution">
    <text evidence="1">The sequence shown here is derived from an EMBL/GenBank/DDBJ whole genome shotgun (WGS) entry which is preliminary data.</text>
</comment>
<evidence type="ECO:0000313" key="2">
    <source>
        <dbReference type="Proteomes" id="UP000239720"/>
    </source>
</evidence>
<dbReference type="AlphaFoldDB" id="A0A2S8RDV0"/>
<dbReference type="InterPro" id="IPR001646">
    <property type="entry name" value="5peptide_repeat"/>
</dbReference>
<accession>A0A2S8RDV0</accession>
<dbReference type="PANTHER" id="PTHR14136">
    <property type="entry name" value="BTB_POZ DOMAIN-CONTAINING PROTEIN KCTD9"/>
    <property type="match status" value="1"/>
</dbReference>
<gene>
    <name evidence="1" type="ORF">B9R14_15205</name>
</gene>
<name>A0A2S8RDV0_9FIRM</name>
<dbReference type="Gene3D" id="2.160.20.80">
    <property type="entry name" value="E3 ubiquitin-protein ligase SopA"/>
    <property type="match status" value="1"/>
</dbReference>
<dbReference type="Proteomes" id="UP000239720">
    <property type="component" value="Unassembled WGS sequence"/>
</dbReference>
<organism evidence="1 2">
    <name type="scientific">Acetivibrio saccincola</name>
    <dbReference type="NCBI Taxonomy" id="1677857"/>
    <lineage>
        <taxon>Bacteria</taxon>
        <taxon>Bacillati</taxon>
        <taxon>Bacillota</taxon>
        <taxon>Clostridia</taxon>
        <taxon>Eubacteriales</taxon>
        <taxon>Oscillospiraceae</taxon>
        <taxon>Acetivibrio</taxon>
    </lineage>
</organism>
<sequence length="429" mass="49877">MKKGLKIVERSEALKHFEEEYINPYVREMKKNIEKYIDDHRKELTEAFVENFRTLCKKIKEMQKEGRKGKIAYITYSFNIHNLQKESRDYVVQAYGNEWFLEEGEECKISYNVGWLYDFLDDFYGRLFEISKKYMGNINASDMDQVWKKGVIHCDVKLLNFTKRAIKEAVKTEEFKALDKEEVLEIRLGQEKGYNEIIYKMDTRVKDSKKIKEWLEYGEKNYSYSVLQNLDLSGGNYKGITCHNADFSGSNLSDSNFEGASLIESVFVKSIINGVNFYRSSLPETDFSDTVLENSDLQEAGLRLAILARAQFINCNLNNAKLYSSDLSYCTFKNSFLTNTKFYETNLENADLSGNNFMGAVFFRTKLIGADLSNADLTGTEFINIDFTTFKFDNAKFANNKVKEIKVYEKDLYRLNLSEEQLEEVTVVK</sequence>
<dbReference type="InterPro" id="IPR051082">
    <property type="entry name" value="Pentapeptide-BTB/POZ_domain"/>
</dbReference>
<evidence type="ECO:0000313" key="1">
    <source>
        <dbReference type="EMBL" id="PQQ67976.1"/>
    </source>
</evidence>
<reference evidence="1 2" key="1">
    <citation type="journal article" date="2018" name="Syst. Appl. Microbiol.">
        <title>Characterization and high-quality draft genome sequence of Herbivorax saccincola A7, an anaerobic, alkaliphilic, thermophilic, cellulolytic, and xylanolytic bacterium.</title>
        <authorList>
            <person name="Aikawa S."/>
            <person name="Baramee S."/>
            <person name="Sermsathanaswadi J."/>
            <person name="Thianheng P."/>
            <person name="Tachaapaikoon C."/>
            <person name="Shikata A."/>
            <person name="Waeonukul R."/>
            <person name="Pason P."/>
            <person name="Ratanakhanokchai K."/>
            <person name="Kosugi A."/>
        </authorList>
    </citation>
    <scope>NUCLEOTIDE SEQUENCE [LARGE SCALE GENOMIC DNA]</scope>
    <source>
        <strain evidence="1 2">A7</strain>
    </source>
</reference>
<dbReference type="Pfam" id="PF13599">
    <property type="entry name" value="Pentapeptide_4"/>
    <property type="match status" value="1"/>
</dbReference>
<dbReference type="EMBL" id="NEMB01000003">
    <property type="protein sequence ID" value="PQQ67976.1"/>
    <property type="molecule type" value="Genomic_DNA"/>
</dbReference>
<dbReference type="SUPFAM" id="SSF141571">
    <property type="entry name" value="Pentapeptide repeat-like"/>
    <property type="match status" value="2"/>
</dbReference>
<dbReference type="Pfam" id="PF00805">
    <property type="entry name" value="Pentapeptide"/>
    <property type="match status" value="1"/>
</dbReference>